<feature type="domain" description="SAC" evidence="1">
    <location>
        <begin position="1"/>
        <end position="57"/>
    </location>
</feature>
<sequence length="84" mass="9368">MSTDLQLTGEVSVRKGKETTLETVLADPRFVWNRSLLEELIECKLDAFIIPLVQGSILKSITGYDSKYFAFHFCTSVVAINVGL</sequence>
<dbReference type="PROSITE" id="PS50275">
    <property type="entry name" value="SAC"/>
    <property type="match status" value="1"/>
</dbReference>
<evidence type="ECO:0000313" key="2">
    <source>
        <dbReference type="EMBL" id="KAF9588041.1"/>
    </source>
</evidence>
<reference evidence="2 3" key="1">
    <citation type="submission" date="2020-10" db="EMBL/GenBank/DDBJ databases">
        <title>The Coptis chinensis genome and diversification of protoberbering-type alkaloids.</title>
        <authorList>
            <person name="Wang B."/>
            <person name="Shu S."/>
            <person name="Song C."/>
            <person name="Liu Y."/>
        </authorList>
    </citation>
    <scope>NUCLEOTIDE SEQUENCE [LARGE SCALE GENOMIC DNA]</scope>
    <source>
        <strain evidence="2">HL-2020</strain>
        <tissue evidence="2">Leaf</tissue>
    </source>
</reference>
<name>A0A835LI02_9MAGN</name>
<dbReference type="GO" id="GO:0016791">
    <property type="term" value="F:phosphatase activity"/>
    <property type="evidence" value="ECO:0007669"/>
    <property type="project" value="InterPro"/>
</dbReference>
<comment type="caution">
    <text evidence="2">The sequence shown here is derived from an EMBL/GenBank/DDBJ whole genome shotgun (WGS) entry which is preliminary data.</text>
</comment>
<evidence type="ECO:0000259" key="1">
    <source>
        <dbReference type="PROSITE" id="PS50275"/>
    </source>
</evidence>
<dbReference type="InterPro" id="IPR002013">
    <property type="entry name" value="SAC_dom"/>
</dbReference>
<evidence type="ECO:0000313" key="3">
    <source>
        <dbReference type="Proteomes" id="UP000631114"/>
    </source>
</evidence>
<gene>
    <name evidence="2" type="ORF">IFM89_007216</name>
</gene>
<keyword evidence="3" id="KW-1185">Reference proteome</keyword>
<dbReference type="Pfam" id="PF02383">
    <property type="entry name" value="Syja_N"/>
    <property type="match status" value="1"/>
</dbReference>
<protein>
    <recommendedName>
        <fullName evidence="1">SAC domain-containing protein</fullName>
    </recommendedName>
</protein>
<dbReference type="EMBL" id="JADFTS010000009">
    <property type="protein sequence ID" value="KAF9588041.1"/>
    <property type="molecule type" value="Genomic_DNA"/>
</dbReference>
<dbReference type="AlphaFoldDB" id="A0A835LI02"/>
<dbReference type="Proteomes" id="UP000631114">
    <property type="component" value="Unassembled WGS sequence"/>
</dbReference>
<accession>A0A835LI02</accession>
<organism evidence="2 3">
    <name type="scientific">Coptis chinensis</name>
    <dbReference type="NCBI Taxonomy" id="261450"/>
    <lineage>
        <taxon>Eukaryota</taxon>
        <taxon>Viridiplantae</taxon>
        <taxon>Streptophyta</taxon>
        <taxon>Embryophyta</taxon>
        <taxon>Tracheophyta</taxon>
        <taxon>Spermatophyta</taxon>
        <taxon>Magnoliopsida</taxon>
        <taxon>Ranunculales</taxon>
        <taxon>Ranunculaceae</taxon>
        <taxon>Coptidoideae</taxon>
        <taxon>Coptis</taxon>
    </lineage>
</organism>
<dbReference type="OrthoDB" id="405996at2759"/>
<proteinExistence type="predicted"/>